<reference evidence="1 2" key="1">
    <citation type="journal article" date="2015" name="Genome Announc.">
        <title>Genome Sequence of an Alphabaculovirus Isolated from the Oak Looper, Lambdina fiscellaria, Contains a Putative 2-Kilobase-Pair Transposable Element Encoding a Transposase and a FLYWCH Domain-Containing Protein.</title>
        <authorList>
            <person name="Rohrmann G.F."/>
            <person name="Erlandson M.A."/>
            <person name="Theilmann D.A."/>
        </authorList>
    </citation>
    <scope>NUCLEOTIDE SEQUENCE [LARGE SCALE GENOMIC DNA]</scope>
    <source>
        <strain evidence="1">GR15</strain>
    </source>
</reference>
<name>A0A0E3URA5_9ABAC</name>
<dbReference type="OrthoDB" id="16737at10239"/>
<evidence type="ECO:0000313" key="1">
    <source>
        <dbReference type="EMBL" id="AKC91665.1"/>
    </source>
</evidence>
<dbReference type="KEGG" id="vg:24170868"/>
<accession>A0A0E3URA5</accession>
<organism evidence="1 2">
    <name type="scientific">Lambdina fiscellaria nucleopolyhedrovirus</name>
    <dbReference type="NCBI Taxonomy" id="1642929"/>
    <lineage>
        <taxon>Viruses</taxon>
        <taxon>Viruses incertae sedis</taxon>
        <taxon>Naldaviricetes</taxon>
        <taxon>Lefavirales</taxon>
        <taxon>Baculoviridae</taxon>
        <taxon>Alphabaculovirus</taxon>
        <taxon>Alphabaculovirus lafiscellariae</taxon>
    </lineage>
</organism>
<sequence>MPSVTVQQQQLITDYNFLQTTILNIEKYVLTNNFKSIDKRNVVINGKKNSEDEYKYFTERLMILRKLRNSAFVNSIIDLKDFDSGLAANLFAVIDNQINGMPMGYNRSSLFDNNFAFSTPSFTTTTTTVIPFTTATTTVITDEEKKRRRIAVSQQSLERFRAFEQSVGSDLIASVTNVNDEIVDLLQVYNTLTGLGELLNVAAFKEFKYQLELNRLLVSVQKSVHDETDFKLTRFKCAAIVAKSLFTSSNHEDRFKSLRFMITAAESSPVIALKLRCLLEYIHQVCYMMRENSKNEYDQSIVNETVRVNRLRYTIGADRNEANDARYDYSETANIARIDIDNYDVDVPVFNETSENLIMRKIKNQLLQSKTAINIDTAHVYHIDTNIEFSVETTPSLHDLILIHTNDRLGENTLLANLDYESVLFMQYPELYAVAALIDEPLDDYQSLCMKNFVKFNKLQYVDQTMVYASNNALLDIVSVSFLAVKSNDLVTKLYMEENGLNYLNQNLSRLMGGLQNCLPPLRYSNRQNDNSPMPTIVNNVVSGAYGSLKNRTLQFLIEFLVCTMYDFELEYYSNNYEIVSEIKMTLEALKNKKVETVSDLYKKLTRYNVRRSGPNNFLTYSK</sequence>
<dbReference type="GeneID" id="24170868"/>
<evidence type="ECO:0000313" key="2">
    <source>
        <dbReference type="Proteomes" id="UP000201190"/>
    </source>
</evidence>
<proteinExistence type="predicted"/>
<protein>
    <submittedName>
        <fullName evidence="1">Parg</fullName>
    </submittedName>
</protein>
<dbReference type="Proteomes" id="UP000201190">
    <property type="component" value="Segment"/>
</dbReference>
<dbReference type="EMBL" id="KP752043">
    <property type="protein sequence ID" value="AKC91665.1"/>
    <property type="molecule type" value="Genomic_DNA"/>
</dbReference>
<keyword evidence="2" id="KW-1185">Reference proteome</keyword>
<dbReference type="RefSeq" id="YP_009133247.1">
    <property type="nucleotide sequence ID" value="NC_026922.1"/>
</dbReference>